<evidence type="ECO:0000313" key="1">
    <source>
        <dbReference type="EMBL" id="EJW78731.1"/>
    </source>
</evidence>
<organism evidence="1 2">
    <name type="scientific">Wuchereria bancrofti</name>
    <dbReference type="NCBI Taxonomy" id="6293"/>
    <lineage>
        <taxon>Eukaryota</taxon>
        <taxon>Metazoa</taxon>
        <taxon>Ecdysozoa</taxon>
        <taxon>Nematoda</taxon>
        <taxon>Chromadorea</taxon>
        <taxon>Rhabditida</taxon>
        <taxon>Spirurina</taxon>
        <taxon>Spiruromorpha</taxon>
        <taxon>Filarioidea</taxon>
        <taxon>Onchocercidae</taxon>
        <taxon>Wuchereria</taxon>
    </lineage>
</organism>
<comment type="caution">
    <text evidence="1">The sequence shown here is derived from an EMBL/GenBank/DDBJ whole genome shotgun (WGS) entry which is preliminary data.</text>
</comment>
<dbReference type="SUPFAM" id="SSF53659">
    <property type="entry name" value="Isocitrate/Isopropylmalate dehydrogenase-like"/>
    <property type="match status" value="1"/>
</dbReference>
<name>J9E8T6_WUCBA</name>
<dbReference type="AlphaFoldDB" id="J9E8T6"/>
<accession>J9E8T6</accession>
<evidence type="ECO:0000313" key="2">
    <source>
        <dbReference type="Proteomes" id="UP000004810"/>
    </source>
</evidence>
<gene>
    <name evidence="1" type="ORF">WUBG_10362</name>
</gene>
<dbReference type="EMBL" id="ADBV01006240">
    <property type="protein sequence ID" value="EJW78731.1"/>
    <property type="molecule type" value="Genomic_DNA"/>
</dbReference>
<feature type="non-terminal residue" evidence="1">
    <location>
        <position position="55"/>
    </location>
</feature>
<proteinExistence type="predicted"/>
<sequence length="55" mass="6150">MYSFIRVSFQSAIQPQRKMKVTVIPGDGVGVELTHAVQKIVQSTGIPLEFEEVFL</sequence>
<reference evidence="2" key="1">
    <citation type="submission" date="2012-08" db="EMBL/GenBank/DDBJ databases">
        <title>The Genome Sequence of Wuchereria bancrofti.</title>
        <authorList>
            <person name="Nutman T.B."/>
            <person name="Fink D.L."/>
            <person name="Russ C."/>
            <person name="Young S."/>
            <person name="Zeng Q."/>
            <person name="Koehrsen M."/>
            <person name="Alvarado L."/>
            <person name="Berlin A."/>
            <person name="Chapman S.B."/>
            <person name="Chen Z."/>
            <person name="Freedman E."/>
            <person name="Gellesch M."/>
            <person name="Goldberg J."/>
            <person name="Griggs A."/>
            <person name="Gujja S."/>
            <person name="Heilman E.R."/>
            <person name="Heiman D."/>
            <person name="Hepburn T."/>
            <person name="Howarth C."/>
            <person name="Jen D."/>
            <person name="Larson L."/>
            <person name="Lewis B."/>
            <person name="Mehta T."/>
            <person name="Park D."/>
            <person name="Pearson M."/>
            <person name="Roberts A."/>
            <person name="Saif S."/>
            <person name="Shea T."/>
            <person name="Shenoy N."/>
            <person name="Sisk P."/>
            <person name="Stolte C."/>
            <person name="Sykes S."/>
            <person name="Walk T."/>
            <person name="White J."/>
            <person name="Yandava C."/>
            <person name="Haas B."/>
            <person name="Henn M.R."/>
            <person name="Nusbaum C."/>
            <person name="Birren B."/>
        </authorList>
    </citation>
    <scope>NUCLEOTIDE SEQUENCE [LARGE SCALE GENOMIC DNA]</scope>
    <source>
        <strain evidence="2">NA</strain>
    </source>
</reference>
<protein>
    <recommendedName>
        <fullName evidence="3">Isopropylmalate dehydrogenase-like domain-containing protein</fullName>
    </recommendedName>
</protein>
<evidence type="ECO:0008006" key="3">
    <source>
        <dbReference type="Google" id="ProtNLM"/>
    </source>
</evidence>
<dbReference type="Gene3D" id="3.40.718.10">
    <property type="entry name" value="Isopropylmalate Dehydrogenase"/>
    <property type="match status" value="1"/>
</dbReference>
<dbReference type="Proteomes" id="UP000004810">
    <property type="component" value="Unassembled WGS sequence"/>
</dbReference>